<feature type="transmembrane region" description="Helical" evidence="1">
    <location>
        <begin position="30"/>
        <end position="46"/>
    </location>
</feature>
<dbReference type="GeneID" id="8048228"/>
<proteinExistence type="predicted"/>
<reference evidence="3 4" key="1">
    <citation type="journal article" date="2009" name="Genome Res.">
        <title>Comparative genomics of the fungal pathogens Candida dubliniensis and Candida albicans.</title>
        <authorList>
            <person name="Jackson A.P."/>
            <person name="Gamble J.A."/>
            <person name="Yeomans T."/>
            <person name="Moran G.P."/>
            <person name="Saunders D."/>
            <person name="Harris D."/>
            <person name="Aslett M."/>
            <person name="Barrell J.F."/>
            <person name="Butler G."/>
            <person name="Citiulo F."/>
            <person name="Coleman D.C."/>
            <person name="de Groot P.W.J."/>
            <person name="Goodwin T.J."/>
            <person name="Quail M.A."/>
            <person name="McQuillan J."/>
            <person name="Munro C.A."/>
            <person name="Pain A."/>
            <person name="Poulter R.T."/>
            <person name="Rajandream M.A."/>
            <person name="Renauld H."/>
            <person name="Spiering M.J."/>
            <person name="Tivey A."/>
            <person name="Gow N.A.R."/>
            <person name="Barrell B."/>
            <person name="Sullivan D.J."/>
            <person name="Berriman M."/>
        </authorList>
    </citation>
    <scope>NUCLEOTIDE SEQUENCE [LARGE SCALE GENOMIC DNA]</scope>
    <source>
        <strain evidence="4">CD36 / ATCC MYA-646 / CBS 7987 / NCPF 3949 / NRRL Y-17841</strain>
    </source>
</reference>
<dbReference type="PANTHER" id="PTHR36169">
    <property type="entry name" value="ETHANOLAMINE UTILIZATION PROTEIN EUTQ"/>
    <property type="match status" value="1"/>
</dbReference>
<dbReference type="CGD" id="CAL0000160526">
    <property type="gene designation" value="Cd36_53430"/>
</dbReference>
<evidence type="ECO:0000313" key="4">
    <source>
        <dbReference type="Proteomes" id="UP000002605"/>
    </source>
</evidence>
<dbReference type="HOGENOM" id="CLU_053543_0_0_1"/>
<protein>
    <submittedName>
        <fullName evidence="3">Esterase/lipase, putative</fullName>
    </submittedName>
</protein>
<keyword evidence="1" id="KW-0472">Membrane</keyword>
<accession>B9WHS6</accession>
<dbReference type="Gene3D" id="3.40.50.1820">
    <property type="entry name" value="alpha/beta hydrolase"/>
    <property type="match status" value="1"/>
</dbReference>
<dbReference type="KEGG" id="cdu:CD36_53430"/>
<dbReference type="OrthoDB" id="2152029at2759"/>
<dbReference type="RefSeq" id="XP_002420638.1">
    <property type="nucleotide sequence ID" value="XM_002420593.1"/>
</dbReference>
<evidence type="ECO:0000256" key="1">
    <source>
        <dbReference type="SAM" id="Phobius"/>
    </source>
</evidence>
<dbReference type="InterPro" id="IPR029058">
    <property type="entry name" value="AB_hydrolase_fold"/>
</dbReference>
<dbReference type="Pfam" id="PF10340">
    <property type="entry name" value="Say1_Mug180"/>
    <property type="match status" value="1"/>
</dbReference>
<evidence type="ECO:0000313" key="2">
    <source>
        <dbReference type="CGD" id="CAL0000160526"/>
    </source>
</evidence>
<evidence type="ECO:0000313" key="3">
    <source>
        <dbReference type="EMBL" id="CAX41720.1"/>
    </source>
</evidence>
<dbReference type="eggNOG" id="KOG1515">
    <property type="taxonomic scope" value="Eukaryota"/>
</dbReference>
<organism evidence="3 4">
    <name type="scientific">Candida dubliniensis (strain CD36 / ATCC MYA-646 / CBS 7987 / NCPF 3949 / NRRL Y-17841)</name>
    <name type="common">Yeast</name>
    <dbReference type="NCBI Taxonomy" id="573826"/>
    <lineage>
        <taxon>Eukaryota</taxon>
        <taxon>Fungi</taxon>
        <taxon>Dikarya</taxon>
        <taxon>Ascomycota</taxon>
        <taxon>Saccharomycotina</taxon>
        <taxon>Pichiomycetes</taxon>
        <taxon>Debaryomycetaceae</taxon>
        <taxon>Candida/Lodderomyces clade</taxon>
        <taxon>Candida</taxon>
    </lineage>
</organism>
<dbReference type="ESTHER" id="candc-b9whs6">
    <property type="family name" value="Steryl_acetyl_hydrolase"/>
</dbReference>
<dbReference type="SUPFAM" id="SSF53474">
    <property type="entry name" value="alpha/beta-Hydrolases"/>
    <property type="match status" value="1"/>
</dbReference>
<dbReference type="Proteomes" id="UP000002605">
    <property type="component" value="Chromosome 5"/>
</dbReference>
<sequence>MSLSRYTYKTNASSFGIVSKPNFYSKSNDYFFYAIAFSLSLIREFIVKKMISIQGLVILLSIPIKLLIVLLKYPFVGGINPKFRNSLIGSFKMTVYKTALSIPVKDSGFLSIMSNYFIINKLIKTLYPTLTTLPNYGKKYDKQSYWLVESKDRKPSDPVLIFLHGGGYFIQTMPSQIESLLSIYHLLEEPQKKKLSILVLDYKLASHGHKIPYQLTELIDTYTNLVKDGSKNILLMGDSAGGNLALIFLQALKIDKLNLPYPSSVLLISPWVKLAADNIQNTPGHSYYDNAAYDMIPFNSHASEVLEYLLEDSRVYSLTISPGNCPYHETDWKDIPTLNHPGYSVFVIAGEHECFRDDVLEWANHALQSPLTPQKGDSQGRFNPKTHEYIRDIPETAYAEVVVEPWGVHDSVLYFENSIISLLKNNPRLNVKSLNKVEYFGITKIVGFLNKTLSSEEKKGVKPLL</sequence>
<dbReference type="PANTHER" id="PTHR36169:SF1">
    <property type="entry name" value="ACETATE KINASE EUTQ"/>
    <property type="match status" value="1"/>
</dbReference>
<keyword evidence="1" id="KW-1133">Transmembrane helix</keyword>
<dbReference type="AlphaFoldDB" id="B9WHS6"/>
<keyword evidence="1" id="KW-0812">Transmembrane</keyword>
<dbReference type="VEuPathDB" id="FungiDB:CD36_53430"/>
<keyword evidence="4" id="KW-1185">Reference proteome</keyword>
<name>B9WHS6_CANDC</name>
<dbReference type="InterPro" id="IPR019436">
    <property type="entry name" value="Say1-like"/>
</dbReference>
<gene>
    <name evidence="2" type="ordered locus">Cd36_53430</name>
    <name evidence="3" type="ORF">CD36_53430</name>
</gene>
<feature type="transmembrane region" description="Helical" evidence="1">
    <location>
        <begin position="53"/>
        <end position="75"/>
    </location>
</feature>
<dbReference type="EMBL" id="FM992692">
    <property type="protein sequence ID" value="CAX41720.1"/>
    <property type="molecule type" value="Genomic_DNA"/>
</dbReference>
<dbReference type="InterPro" id="IPR010424">
    <property type="entry name" value="EutQ"/>
</dbReference>